<proteinExistence type="predicted"/>
<evidence type="ECO:0000256" key="2">
    <source>
        <dbReference type="SAM" id="SignalP"/>
    </source>
</evidence>
<keyword evidence="2" id="KW-0732">Signal</keyword>
<name>A0A2I0JC70_PUNGR</name>
<keyword evidence="1" id="KW-1133">Transmembrane helix</keyword>
<dbReference type="Proteomes" id="UP000233551">
    <property type="component" value="Unassembled WGS sequence"/>
</dbReference>
<gene>
    <name evidence="3" type="ORF">CRG98_025783</name>
</gene>
<accession>A0A2I0JC70</accession>
<keyword evidence="1" id="KW-0472">Membrane</keyword>
<reference evidence="3 4" key="1">
    <citation type="submission" date="2017-11" db="EMBL/GenBank/DDBJ databases">
        <title>De-novo sequencing of pomegranate (Punica granatum L.) genome.</title>
        <authorList>
            <person name="Akparov Z."/>
            <person name="Amiraslanov A."/>
            <person name="Hajiyeva S."/>
            <person name="Abbasov M."/>
            <person name="Kaur K."/>
            <person name="Hamwieh A."/>
            <person name="Solovyev V."/>
            <person name="Salamov A."/>
            <person name="Braich B."/>
            <person name="Kosarev P."/>
            <person name="Mahmoud A."/>
            <person name="Hajiyev E."/>
            <person name="Babayeva S."/>
            <person name="Izzatullayeva V."/>
            <person name="Mammadov A."/>
            <person name="Mammadov A."/>
            <person name="Sharifova S."/>
            <person name="Ojaghi J."/>
            <person name="Eynullazada K."/>
            <person name="Bayramov B."/>
            <person name="Abdulazimova A."/>
            <person name="Shahmuradov I."/>
        </authorList>
    </citation>
    <scope>NUCLEOTIDE SEQUENCE [LARGE SCALE GENOMIC DNA]</scope>
    <source>
        <strain evidence="4">cv. AG2017</strain>
        <tissue evidence="3">Leaf</tissue>
    </source>
</reference>
<comment type="caution">
    <text evidence="3">The sequence shown here is derived from an EMBL/GenBank/DDBJ whole genome shotgun (WGS) entry which is preliminary data.</text>
</comment>
<sequence length="149" mass="16358">MSTARTTTAMSASFAFAFALATSSIAAISEVNFSWGWAENARQRSRRIRRRLVLTSGISATFFRSRHCCSRRSSWPAVWVRKEVGRDCQASCDVLAERRVRPISSVTASITQFSANLSRDNHLWYSGFGVVLPSAVVIVLLGAAAQPSI</sequence>
<evidence type="ECO:0000256" key="1">
    <source>
        <dbReference type="SAM" id="Phobius"/>
    </source>
</evidence>
<dbReference type="AlphaFoldDB" id="A0A2I0JC70"/>
<feature type="transmembrane region" description="Helical" evidence="1">
    <location>
        <begin position="123"/>
        <end position="145"/>
    </location>
</feature>
<dbReference type="EMBL" id="PGOL01001827">
    <property type="protein sequence ID" value="PKI53824.1"/>
    <property type="molecule type" value="Genomic_DNA"/>
</dbReference>
<evidence type="ECO:0000313" key="4">
    <source>
        <dbReference type="Proteomes" id="UP000233551"/>
    </source>
</evidence>
<protein>
    <submittedName>
        <fullName evidence="3">Uncharacterized protein</fullName>
    </submittedName>
</protein>
<feature type="signal peptide" evidence="2">
    <location>
        <begin position="1"/>
        <end position="27"/>
    </location>
</feature>
<organism evidence="3 4">
    <name type="scientific">Punica granatum</name>
    <name type="common">Pomegranate</name>
    <dbReference type="NCBI Taxonomy" id="22663"/>
    <lineage>
        <taxon>Eukaryota</taxon>
        <taxon>Viridiplantae</taxon>
        <taxon>Streptophyta</taxon>
        <taxon>Embryophyta</taxon>
        <taxon>Tracheophyta</taxon>
        <taxon>Spermatophyta</taxon>
        <taxon>Magnoliopsida</taxon>
        <taxon>eudicotyledons</taxon>
        <taxon>Gunneridae</taxon>
        <taxon>Pentapetalae</taxon>
        <taxon>rosids</taxon>
        <taxon>malvids</taxon>
        <taxon>Myrtales</taxon>
        <taxon>Lythraceae</taxon>
        <taxon>Punica</taxon>
    </lineage>
</organism>
<keyword evidence="4" id="KW-1185">Reference proteome</keyword>
<evidence type="ECO:0000313" key="3">
    <source>
        <dbReference type="EMBL" id="PKI53824.1"/>
    </source>
</evidence>
<keyword evidence="1" id="KW-0812">Transmembrane</keyword>
<feature type="chain" id="PRO_5014138993" evidence="2">
    <location>
        <begin position="28"/>
        <end position="149"/>
    </location>
</feature>